<evidence type="ECO:0008006" key="3">
    <source>
        <dbReference type="Google" id="ProtNLM"/>
    </source>
</evidence>
<keyword evidence="2" id="KW-1185">Reference proteome</keyword>
<comment type="caution">
    <text evidence="1">The sequence shown here is derived from an EMBL/GenBank/DDBJ whole genome shotgun (WGS) entry which is preliminary data.</text>
</comment>
<dbReference type="Proteomes" id="UP001629113">
    <property type="component" value="Unassembled WGS sequence"/>
</dbReference>
<evidence type="ECO:0000313" key="2">
    <source>
        <dbReference type="Proteomes" id="UP001629113"/>
    </source>
</evidence>
<proteinExistence type="predicted"/>
<protein>
    <recommendedName>
        <fullName evidence="3">Fungal N-terminal domain-containing protein</fullName>
    </recommendedName>
</protein>
<dbReference type="EMBL" id="JBFCZG010000010">
    <property type="protein sequence ID" value="KAL3417622.1"/>
    <property type="molecule type" value="Genomic_DNA"/>
</dbReference>
<organism evidence="1 2">
    <name type="scientific">Phlyctema vagabunda</name>
    <dbReference type="NCBI Taxonomy" id="108571"/>
    <lineage>
        <taxon>Eukaryota</taxon>
        <taxon>Fungi</taxon>
        <taxon>Dikarya</taxon>
        <taxon>Ascomycota</taxon>
        <taxon>Pezizomycotina</taxon>
        <taxon>Leotiomycetes</taxon>
        <taxon>Helotiales</taxon>
        <taxon>Dermateaceae</taxon>
        <taxon>Phlyctema</taxon>
    </lineage>
</organism>
<sequence>MSDVIGLAASIAGLAGFSGQLLEGCLFLKGFLDDLKHASSDIKYLATEIQLIQSITREISSKAQQVAQSVTWKVQEKDDCETAFRLCTESIKDLGQDIAKHSQRIEGKGSKRWWASLKAAIGKKALTEKLNRIERAKQKILMVQNSLSLHLEQDTCKQVINTSNVINTTLSQLQNEQNASFELIQEMNDYASQTYYGVSDMAKRMERIESGLQSLAPAILQGFLKGAVASAVEQHHLQLADHQDANIPAAMNSISTHPEPSGRRQRFERKHVILWTEYNFLLLKVAVETTKRWPILLDQTSEEDRSGGPQIETTYYILTNFPFWKRYIRINSAGNVSSLLSPGADLRMEVTTHGVFSDNSPIYKAVMNCDVDERWRVATGDFYGFYSPKFQHDPYQVLFTCETS</sequence>
<gene>
    <name evidence="1" type="ORF">PVAG01_10632</name>
</gene>
<name>A0ABR4P371_9HELO</name>
<reference evidence="1 2" key="1">
    <citation type="submission" date="2024-06" db="EMBL/GenBank/DDBJ databases">
        <title>Complete genome of Phlyctema vagabunda strain 19-DSS-EL-015.</title>
        <authorList>
            <person name="Fiorenzani C."/>
        </authorList>
    </citation>
    <scope>NUCLEOTIDE SEQUENCE [LARGE SCALE GENOMIC DNA]</scope>
    <source>
        <strain evidence="1 2">19-DSS-EL-015</strain>
    </source>
</reference>
<accession>A0ABR4P371</accession>
<evidence type="ECO:0000313" key="1">
    <source>
        <dbReference type="EMBL" id="KAL3417622.1"/>
    </source>
</evidence>